<evidence type="ECO:0000313" key="5">
    <source>
        <dbReference type="Proteomes" id="UP000695022"/>
    </source>
</evidence>
<protein>
    <submittedName>
        <fullName evidence="6">RUN domain-containing protein 3B-like</fullName>
    </submittedName>
</protein>
<dbReference type="InterPro" id="IPR047340">
    <property type="entry name" value="RUNDC3A_B"/>
</dbReference>
<reference evidence="6" key="1">
    <citation type="submission" date="2025-08" db="UniProtKB">
        <authorList>
            <consortium name="RefSeq"/>
        </authorList>
    </citation>
    <scope>IDENTIFICATION</scope>
</reference>
<evidence type="ECO:0000259" key="4">
    <source>
        <dbReference type="PROSITE" id="PS50826"/>
    </source>
</evidence>
<dbReference type="CDD" id="cd17684">
    <property type="entry name" value="RUN_RUNDC3"/>
    <property type="match status" value="1"/>
</dbReference>
<dbReference type="PANTHER" id="PTHR46251:SF3">
    <property type="entry name" value="RUN DOMAIN-CONTAINING PROTEIN"/>
    <property type="match status" value="1"/>
</dbReference>
<organism evidence="5 6">
    <name type="scientific">Priapulus caudatus</name>
    <name type="common">Priapulid worm</name>
    <dbReference type="NCBI Taxonomy" id="37621"/>
    <lineage>
        <taxon>Eukaryota</taxon>
        <taxon>Metazoa</taxon>
        <taxon>Ecdysozoa</taxon>
        <taxon>Scalidophora</taxon>
        <taxon>Priapulida</taxon>
        <taxon>Priapulimorpha</taxon>
        <taxon>Priapulimorphida</taxon>
        <taxon>Priapulidae</taxon>
        <taxon>Priapulus</taxon>
    </lineage>
</organism>
<feature type="compositionally biased region" description="Basic and acidic residues" evidence="3">
    <location>
        <begin position="595"/>
        <end position="633"/>
    </location>
</feature>
<keyword evidence="5" id="KW-1185">Reference proteome</keyword>
<evidence type="ECO:0000256" key="1">
    <source>
        <dbReference type="ARBA" id="ARBA00023054"/>
    </source>
</evidence>
<dbReference type="RefSeq" id="XP_014666730.1">
    <property type="nucleotide sequence ID" value="XM_014811244.1"/>
</dbReference>
<dbReference type="PROSITE" id="PS50826">
    <property type="entry name" value="RUN"/>
    <property type="match status" value="1"/>
</dbReference>
<dbReference type="Gene3D" id="1.20.58.900">
    <property type="match status" value="1"/>
</dbReference>
<evidence type="ECO:0000313" key="6">
    <source>
        <dbReference type="RefSeq" id="XP_014666730.1"/>
    </source>
</evidence>
<feature type="region of interest" description="Disordered" evidence="3">
    <location>
        <begin position="507"/>
        <end position="575"/>
    </location>
</feature>
<accession>A0ABM1E3F9</accession>
<comment type="similarity">
    <text evidence="2">Belongs to the RUNDC3 family.</text>
</comment>
<feature type="domain" description="RUN" evidence="4">
    <location>
        <begin position="40"/>
        <end position="172"/>
    </location>
</feature>
<sequence length="655" mass="73031">MSPIFQHVNRQNNTQRNNLVHVCRLSIKSLIDKSCFEVIDDKSEELLNFAVILEHILSHRLKSGVTWYGSEERKTFWQFIKATCRKLPGSSIAKIESLTGLRSPLAKGRAWIRLALMEKKLAAYLSEALKQEKLLRNYYEDQAVMLTEDASVITGMLVSLNAIDFSFCLKEDDLQDLGIGHYNVIDYTPYLQFQMSSLGHFNDTLELATIGGGSRSNRDNSPPLPPDGIQDAGEHGCDDSELDTWKSCYQKLLEKYRTLCKQKSYLEELMHVRDRQLQAVSDQHCSVASALSLREREMWRDREQLEEVILELQQQLSDRRNLEEYLIMQCKGNMDADILETLSMHRLRHISDGQMSRGSRRTLDACSTELTASGEVEAVLPSGGPTLARQRSSQLDTHSLRSSHSTVSTCSYARGVKEDTVSLIPMTGSLTSQQSAELGLSTDIQVAVEAIPSLFTNYKGDVNRPDSPVHIVVSHEVAPEVACASHFPDSVSLQQWEEERHTDACGAHQLPRMRGSADVAPSRLPRSTGDSLPTDASLRHHLEDADGGADISPGQEERSAAGRCMPPAQEKPNDRASISVALSSDVVATAISHDGDEYRKETPSQADEYRTETPSQADEHVTETPSQADEHVTETPSQANAHVQKHLTSRWKHAD</sequence>
<evidence type="ECO:0000256" key="2">
    <source>
        <dbReference type="ARBA" id="ARBA00034727"/>
    </source>
</evidence>
<dbReference type="SMART" id="SM00593">
    <property type="entry name" value="RUN"/>
    <property type="match status" value="1"/>
</dbReference>
<dbReference type="InterPro" id="IPR004012">
    <property type="entry name" value="Run_dom"/>
</dbReference>
<evidence type="ECO:0000256" key="3">
    <source>
        <dbReference type="SAM" id="MobiDB-lite"/>
    </source>
</evidence>
<keyword evidence="1" id="KW-0175">Coiled coil</keyword>
<dbReference type="InterPro" id="IPR037213">
    <property type="entry name" value="Run_dom_sf"/>
</dbReference>
<dbReference type="GeneID" id="106808501"/>
<feature type="region of interest" description="Disordered" evidence="3">
    <location>
        <begin position="212"/>
        <end position="240"/>
    </location>
</feature>
<feature type="compositionally biased region" description="Basic residues" evidence="3">
    <location>
        <begin position="643"/>
        <end position="655"/>
    </location>
</feature>
<name>A0ABM1E3F9_PRICU</name>
<proteinExistence type="inferred from homology"/>
<dbReference type="Proteomes" id="UP000695022">
    <property type="component" value="Unplaced"/>
</dbReference>
<feature type="region of interest" description="Disordered" evidence="3">
    <location>
        <begin position="595"/>
        <end position="655"/>
    </location>
</feature>
<dbReference type="PANTHER" id="PTHR46251">
    <property type="entry name" value="RUN DOMAIN-CONTAINING 3 PROTEIN RUNDC3"/>
    <property type="match status" value="1"/>
</dbReference>
<gene>
    <name evidence="6" type="primary">LOC106808501</name>
</gene>
<dbReference type="Pfam" id="PF02759">
    <property type="entry name" value="RUN"/>
    <property type="match status" value="1"/>
</dbReference>
<dbReference type="SUPFAM" id="SSF140741">
    <property type="entry name" value="RUN domain-like"/>
    <property type="match status" value="1"/>
</dbReference>